<reference evidence="1" key="2">
    <citation type="submission" date="2021-01" db="EMBL/GenBank/DDBJ databases">
        <authorList>
            <person name="Schikora-Tamarit M.A."/>
        </authorList>
    </citation>
    <scope>NUCLEOTIDE SEQUENCE</scope>
    <source>
        <strain evidence="1">NCAIM Y.01608</strain>
    </source>
</reference>
<accession>A0A9P8SZG0</accession>
<comment type="caution">
    <text evidence="1">The sequence shown here is derived from an EMBL/GenBank/DDBJ whole genome shotgun (WGS) entry which is preliminary data.</text>
</comment>
<gene>
    <name evidence="1" type="ORF">OGATHE_005541</name>
</gene>
<dbReference type="EMBL" id="JAEUBD010001504">
    <property type="protein sequence ID" value="KAH3659496.1"/>
    <property type="molecule type" value="Genomic_DNA"/>
</dbReference>
<keyword evidence="2" id="KW-1185">Reference proteome</keyword>
<dbReference type="AlphaFoldDB" id="A0A9P8SZG0"/>
<dbReference type="Proteomes" id="UP000788993">
    <property type="component" value="Unassembled WGS sequence"/>
</dbReference>
<protein>
    <submittedName>
        <fullName evidence="1">Uncharacterized protein</fullName>
    </submittedName>
</protein>
<reference evidence="1" key="1">
    <citation type="journal article" date="2021" name="Open Biol.">
        <title>Shared evolutionary footprints suggest mitochondrial oxidative damage underlies multiple complex I losses in fungi.</title>
        <authorList>
            <person name="Schikora-Tamarit M.A."/>
            <person name="Marcet-Houben M."/>
            <person name="Nosek J."/>
            <person name="Gabaldon T."/>
        </authorList>
    </citation>
    <scope>NUCLEOTIDE SEQUENCE</scope>
    <source>
        <strain evidence="1">NCAIM Y.01608</strain>
    </source>
</reference>
<name>A0A9P8SZG0_9ASCO</name>
<proteinExistence type="predicted"/>
<evidence type="ECO:0000313" key="1">
    <source>
        <dbReference type="EMBL" id="KAH3659496.1"/>
    </source>
</evidence>
<dbReference type="AntiFam" id="ANF00122">
    <property type="entry name" value="Shadow ORF (opposite clpB)"/>
</dbReference>
<sequence>MYLRYSVTVVAPIQWKSPLARAGFSRLAASDFPSPINMWISSMNRMTMAWDFSMSLKTPLSLSSNSPWYFAPAFKAPKSSEYSLQPCKTVGTSLSTILCATPSTILVLPTPGSPIRHGFDLALLANTRIVRLISSSLPMTGSILPCSALSVKSMAYLDKNSNCCDESACLESILWFPLNS</sequence>
<evidence type="ECO:0000313" key="2">
    <source>
        <dbReference type="Proteomes" id="UP000788993"/>
    </source>
</evidence>
<organism evidence="1 2">
    <name type="scientific">Ogataea polymorpha</name>
    <dbReference type="NCBI Taxonomy" id="460523"/>
    <lineage>
        <taxon>Eukaryota</taxon>
        <taxon>Fungi</taxon>
        <taxon>Dikarya</taxon>
        <taxon>Ascomycota</taxon>
        <taxon>Saccharomycotina</taxon>
        <taxon>Pichiomycetes</taxon>
        <taxon>Pichiales</taxon>
        <taxon>Pichiaceae</taxon>
        <taxon>Ogataea</taxon>
    </lineage>
</organism>